<gene>
    <name evidence="2" type="ORF">LCGC14_1882130</name>
</gene>
<dbReference type="GO" id="GO:0016020">
    <property type="term" value="C:membrane"/>
    <property type="evidence" value="ECO:0007669"/>
    <property type="project" value="InterPro"/>
</dbReference>
<feature type="transmembrane region" description="Helical" evidence="1">
    <location>
        <begin position="425"/>
        <end position="447"/>
    </location>
</feature>
<feature type="transmembrane region" description="Helical" evidence="1">
    <location>
        <begin position="15"/>
        <end position="36"/>
    </location>
</feature>
<keyword evidence="1" id="KW-0472">Membrane</keyword>
<feature type="transmembrane region" description="Helical" evidence="1">
    <location>
        <begin position="289"/>
        <end position="315"/>
    </location>
</feature>
<dbReference type="CDD" id="cd06530">
    <property type="entry name" value="S26_SPase_I"/>
    <property type="match status" value="1"/>
</dbReference>
<dbReference type="PANTHER" id="PTHR10806:SF6">
    <property type="entry name" value="SIGNAL PEPTIDASE COMPLEX CATALYTIC SUBUNIT SEC11"/>
    <property type="match status" value="1"/>
</dbReference>
<evidence type="ECO:0000313" key="2">
    <source>
        <dbReference type="EMBL" id="KKL92695.1"/>
    </source>
</evidence>
<feature type="transmembrane region" description="Helical" evidence="1">
    <location>
        <begin position="211"/>
        <end position="228"/>
    </location>
</feature>
<evidence type="ECO:0008006" key="3">
    <source>
        <dbReference type="Google" id="ProtNLM"/>
    </source>
</evidence>
<feature type="transmembrane region" description="Helical" evidence="1">
    <location>
        <begin position="248"/>
        <end position="268"/>
    </location>
</feature>
<keyword evidence="1" id="KW-0812">Transmembrane</keyword>
<dbReference type="AlphaFoldDB" id="A0A0F9IFW1"/>
<reference evidence="2" key="1">
    <citation type="journal article" date="2015" name="Nature">
        <title>Complex archaea that bridge the gap between prokaryotes and eukaryotes.</title>
        <authorList>
            <person name="Spang A."/>
            <person name="Saw J.H."/>
            <person name="Jorgensen S.L."/>
            <person name="Zaremba-Niedzwiedzka K."/>
            <person name="Martijn J."/>
            <person name="Lind A.E."/>
            <person name="van Eijk R."/>
            <person name="Schleper C."/>
            <person name="Guy L."/>
            <person name="Ettema T.J."/>
        </authorList>
    </citation>
    <scope>NUCLEOTIDE SEQUENCE</scope>
</reference>
<name>A0A0F9IFW1_9ZZZZ</name>
<protein>
    <recommendedName>
        <fullName evidence="3">Peptidase S26 domain-containing protein</fullName>
    </recommendedName>
</protein>
<organism evidence="2">
    <name type="scientific">marine sediment metagenome</name>
    <dbReference type="NCBI Taxonomy" id="412755"/>
    <lineage>
        <taxon>unclassified sequences</taxon>
        <taxon>metagenomes</taxon>
        <taxon>ecological metagenomes</taxon>
    </lineage>
</organism>
<sequence>MKSKEKPLKSLKQKIIGVFFVISFSAAGIFLVYFIMQVTLNTQMPIVVAVSGSMEPTHKSGDILFLKGIDPENIKSSEINETNGDIIVYNAIGLWDNAPKVPIAHRVVDKWKTPSGWFFLTKGDANSDVDEVPIPEASIIGVVWGRIPYIGIIFINVNYLILIIIIVITPFVLVSIVKTISKHKDKLLIASVFNPFLRTYLLELKLRWKRVLFFSIISIVFALLFSSVSTDHLDKGAFFRNKLIFFRFFIIVASCFFFSDIFSSELDWKTRYIPFPKINKYKLIGGKYIANLSIIILLVIVYYLMLNISVMVIYGTVILESYISLGIAIIYTITLSAFILFLSTIIPKVNLTIIIVIIIFFIGFPILEQVLTAINPEIEPIFSLNYIGNLINNVIPVRFSGDQWWIWVLPGETPPPVKIWPTPTIGVGILIMIFYIALLFLFTFLTLKGKKFV</sequence>
<feature type="transmembrane region" description="Helical" evidence="1">
    <location>
        <begin position="149"/>
        <end position="177"/>
    </location>
</feature>
<dbReference type="GO" id="GO:0004252">
    <property type="term" value="F:serine-type endopeptidase activity"/>
    <property type="evidence" value="ECO:0007669"/>
    <property type="project" value="InterPro"/>
</dbReference>
<dbReference type="GO" id="GO:0006465">
    <property type="term" value="P:signal peptide processing"/>
    <property type="evidence" value="ECO:0007669"/>
    <property type="project" value="InterPro"/>
</dbReference>
<dbReference type="NCBIfam" id="TIGR02228">
    <property type="entry name" value="sigpep_I_arch"/>
    <property type="match status" value="1"/>
</dbReference>
<dbReference type="PRINTS" id="PR00728">
    <property type="entry name" value="SIGNALPTASE"/>
</dbReference>
<feature type="transmembrane region" description="Helical" evidence="1">
    <location>
        <begin position="349"/>
        <end position="367"/>
    </location>
</feature>
<proteinExistence type="predicted"/>
<dbReference type="PANTHER" id="PTHR10806">
    <property type="entry name" value="SIGNAL PEPTIDASE COMPLEX CATALYTIC SUBUNIT SEC11"/>
    <property type="match status" value="1"/>
</dbReference>
<dbReference type="InterPro" id="IPR019533">
    <property type="entry name" value="Peptidase_S26"/>
</dbReference>
<keyword evidence="1" id="KW-1133">Transmembrane helix</keyword>
<dbReference type="InterPro" id="IPR001733">
    <property type="entry name" value="Peptidase_S26B"/>
</dbReference>
<dbReference type="EMBL" id="LAZR01019396">
    <property type="protein sequence ID" value="KKL92695.1"/>
    <property type="molecule type" value="Genomic_DNA"/>
</dbReference>
<feature type="transmembrane region" description="Helical" evidence="1">
    <location>
        <begin position="321"/>
        <end position="342"/>
    </location>
</feature>
<comment type="caution">
    <text evidence="2">The sequence shown here is derived from an EMBL/GenBank/DDBJ whole genome shotgun (WGS) entry which is preliminary data.</text>
</comment>
<evidence type="ECO:0000256" key="1">
    <source>
        <dbReference type="SAM" id="Phobius"/>
    </source>
</evidence>
<accession>A0A0F9IFW1</accession>